<protein>
    <recommendedName>
        <fullName evidence="5">GST N-terminal domain-containing protein</fullName>
    </recommendedName>
</protein>
<dbReference type="Gene3D" id="3.40.30.10">
    <property type="entry name" value="Glutaredoxin"/>
    <property type="match status" value="1"/>
</dbReference>
<dbReference type="InterPro" id="IPR004045">
    <property type="entry name" value="Glutathione_S-Trfase_N"/>
</dbReference>
<reference evidence="3" key="1">
    <citation type="journal article" date="2020" name="BMC Genomics">
        <title>Correction to: Identification and distribution of gene clusters required for synthesis of sphingolipid metabolism inhibitors in diverse species of the filamentous fungus Fusarium.</title>
        <authorList>
            <person name="Kim H.S."/>
            <person name="Lohmar J.M."/>
            <person name="Busman M."/>
            <person name="Brown D.W."/>
            <person name="Naumann T.A."/>
            <person name="Divon H.H."/>
            <person name="Lysoe E."/>
            <person name="Uhlig S."/>
            <person name="Proctor R.H."/>
        </authorList>
    </citation>
    <scope>NUCLEOTIDE SEQUENCE</scope>
    <source>
        <strain evidence="3">NRRL 20472</strain>
    </source>
</reference>
<dbReference type="OrthoDB" id="4951845at2759"/>
<reference evidence="3" key="2">
    <citation type="submission" date="2020-05" db="EMBL/GenBank/DDBJ databases">
        <authorList>
            <person name="Kim H.-S."/>
            <person name="Proctor R.H."/>
            <person name="Brown D.W."/>
        </authorList>
    </citation>
    <scope>NUCLEOTIDE SEQUENCE</scope>
    <source>
        <strain evidence="3">NRRL 20472</strain>
    </source>
</reference>
<organism evidence="3 4">
    <name type="scientific">Fusarium sarcochroum</name>
    <dbReference type="NCBI Taxonomy" id="1208366"/>
    <lineage>
        <taxon>Eukaryota</taxon>
        <taxon>Fungi</taxon>
        <taxon>Dikarya</taxon>
        <taxon>Ascomycota</taxon>
        <taxon>Pezizomycotina</taxon>
        <taxon>Sordariomycetes</taxon>
        <taxon>Hypocreomycetidae</taxon>
        <taxon>Hypocreales</taxon>
        <taxon>Nectriaceae</taxon>
        <taxon>Fusarium</taxon>
        <taxon>Fusarium lateritium species complex</taxon>
    </lineage>
</organism>
<feature type="domain" description="Glutathione S-transferase UstS-like C-terminal" evidence="2">
    <location>
        <begin position="126"/>
        <end position="215"/>
    </location>
</feature>
<gene>
    <name evidence="3" type="ORF">FSARC_12348</name>
</gene>
<dbReference type="AlphaFoldDB" id="A0A8H4T989"/>
<dbReference type="Proteomes" id="UP000622797">
    <property type="component" value="Unassembled WGS sequence"/>
</dbReference>
<feature type="domain" description="GST N-terminal" evidence="1">
    <location>
        <begin position="22"/>
        <end position="97"/>
    </location>
</feature>
<evidence type="ECO:0008006" key="5">
    <source>
        <dbReference type="Google" id="ProtNLM"/>
    </source>
</evidence>
<evidence type="ECO:0000313" key="4">
    <source>
        <dbReference type="Proteomes" id="UP000622797"/>
    </source>
</evidence>
<accession>A0A8H4T989</accession>
<dbReference type="SUPFAM" id="SSF52833">
    <property type="entry name" value="Thioredoxin-like"/>
    <property type="match status" value="1"/>
</dbReference>
<dbReference type="Pfam" id="PF13409">
    <property type="entry name" value="GST_N_2"/>
    <property type="match status" value="1"/>
</dbReference>
<dbReference type="Gene3D" id="1.20.1050.10">
    <property type="match status" value="1"/>
</dbReference>
<evidence type="ECO:0000313" key="3">
    <source>
        <dbReference type="EMBL" id="KAF4953663.1"/>
    </source>
</evidence>
<evidence type="ECO:0000259" key="1">
    <source>
        <dbReference type="Pfam" id="PF13409"/>
    </source>
</evidence>
<dbReference type="Pfam" id="PF22041">
    <property type="entry name" value="GST_C_7"/>
    <property type="match status" value="1"/>
</dbReference>
<dbReference type="EMBL" id="JABEXW010000840">
    <property type="protein sequence ID" value="KAF4953663.1"/>
    <property type="molecule type" value="Genomic_DNA"/>
</dbReference>
<comment type="caution">
    <text evidence="3">The sequence shown here is derived from an EMBL/GenBank/DDBJ whole genome shotgun (WGS) entry which is preliminary data.</text>
</comment>
<dbReference type="SUPFAM" id="SSF47616">
    <property type="entry name" value="GST C-terminal domain-like"/>
    <property type="match status" value="1"/>
</dbReference>
<dbReference type="InterPro" id="IPR036282">
    <property type="entry name" value="Glutathione-S-Trfase_C_sf"/>
</dbReference>
<sequence length="245" mass="27625">MMAAGRSAITLYDIPSIARKSWSPNAWKARLILNFKALPYSTEWLELPEISTKMQVHNLVPNAAPTSPYTIPCILLLEGEGTKGVMGSRAIARALEDRFSMPSLHLGTKGTLRIEELAEKLLIASRPLWAYLLPERILTQSSAQYYTDTRTKRFGMNLELYCATHVSQQLWNELDDICGDIGDSLAKSSGPFLRGHAPSYGDFSIVAVLRFFNSADPAMFDHFCTVEPQLRKLYKACDQWLERDY</sequence>
<dbReference type="InterPro" id="IPR054416">
    <property type="entry name" value="GST_UstS-like_C"/>
</dbReference>
<keyword evidence="4" id="KW-1185">Reference proteome</keyword>
<evidence type="ECO:0000259" key="2">
    <source>
        <dbReference type="Pfam" id="PF22041"/>
    </source>
</evidence>
<proteinExistence type="predicted"/>
<name>A0A8H4T989_9HYPO</name>
<dbReference type="InterPro" id="IPR036249">
    <property type="entry name" value="Thioredoxin-like_sf"/>
</dbReference>